<feature type="domain" description="DRBM" evidence="5">
    <location>
        <begin position="87"/>
        <end position="155"/>
    </location>
</feature>
<evidence type="ECO:0000256" key="3">
    <source>
        <dbReference type="PROSITE-ProRule" id="PRU00266"/>
    </source>
</evidence>
<dbReference type="SUPFAM" id="SSF54768">
    <property type="entry name" value="dsRNA-binding domain-like"/>
    <property type="match status" value="2"/>
</dbReference>
<evidence type="ECO:0000256" key="2">
    <source>
        <dbReference type="ARBA" id="ARBA00022884"/>
    </source>
</evidence>
<dbReference type="InterPro" id="IPR044451">
    <property type="entry name" value="AtDRB-like_DSRM_2"/>
</dbReference>
<dbReference type="PANTHER" id="PTHR46031:SF26">
    <property type="entry name" value="DOUBLE-STRANDED RNA-BINDING PROTEIN 2"/>
    <property type="match status" value="1"/>
</dbReference>
<comment type="caution">
    <text evidence="6">The sequence shown here is derived from an EMBL/GenBank/DDBJ whole genome shotgun (WGS) entry which is preliminary data.</text>
</comment>
<dbReference type="SMART" id="SM00358">
    <property type="entry name" value="DSRM"/>
    <property type="match status" value="2"/>
</dbReference>
<proteinExistence type="predicted"/>
<feature type="region of interest" description="Disordered" evidence="4">
    <location>
        <begin position="314"/>
        <end position="337"/>
    </location>
</feature>
<dbReference type="PANTHER" id="PTHR46031">
    <property type="match status" value="1"/>
</dbReference>
<gene>
    <name evidence="6" type="ORF">KP509_19G040500</name>
</gene>
<reference evidence="6" key="1">
    <citation type="submission" date="2021-08" db="EMBL/GenBank/DDBJ databases">
        <title>WGS assembly of Ceratopteris richardii.</title>
        <authorList>
            <person name="Marchant D.B."/>
            <person name="Chen G."/>
            <person name="Jenkins J."/>
            <person name="Shu S."/>
            <person name="Leebens-Mack J."/>
            <person name="Grimwood J."/>
            <person name="Schmutz J."/>
            <person name="Soltis P."/>
            <person name="Soltis D."/>
            <person name="Chen Z.-H."/>
        </authorList>
    </citation>
    <scope>NUCLEOTIDE SEQUENCE</scope>
    <source>
        <strain evidence="6">Whitten #5841</strain>
        <tissue evidence="6">Leaf</tissue>
    </source>
</reference>
<accession>A0A8T2SLI3</accession>
<dbReference type="EMBL" id="CM035424">
    <property type="protein sequence ID" value="KAH7352341.1"/>
    <property type="molecule type" value="Genomic_DNA"/>
</dbReference>
<keyword evidence="7" id="KW-1185">Reference proteome</keyword>
<protein>
    <recommendedName>
        <fullName evidence="5">DRBM domain-containing protein</fullName>
    </recommendedName>
</protein>
<dbReference type="InterPro" id="IPR044450">
    <property type="entry name" value="AtDRB-like_DSRM_1"/>
</dbReference>
<organism evidence="6 7">
    <name type="scientific">Ceratopteris richardii</name>
    <name type="common">Triangle waterfern</name>
    <dbReference type="NCBI Taxonomy" id="49495"/>
    <lineage>
        <taxon>Eukaryota</taxon>
        <taxon>Viridiplantae</taxon>
        <taxon>Streptophyta</taxon>
        <taxon>Embryophyta</taxon>
        <taxon>Tracheophyta</taxon>
        <taxon>Polypodiopsida</taxon>
        <taxon>Polypodiidae</taxon>
        <taxon>Polypodiales</taxon>
        <taxon>Pteridineae</taxon>
        <taxon>Pteridaceae</taxon>
        <taxon>Parkerioideae</taxon>
        <taxon>Ceratopteris</taxon>
    </lineage>
</organism>
<feature type="domain" description="DRBM" evidence="5">
    <location>
        <begin position="1"/>
        <end position="70"/>
    </location>
</feature>
<evidence type="ECO:0000313" key="7">
    <source>
        <dbReference type="Proteomes" id="UP000825935"/>
    </source>
</evidence>
<evidence type="ECO:0000256" key="1">
    <source>
        <dbReference type="ARBA" id="ARBA00022737"/>
    </source>
</evidence>
<dbReference type="Proteomes" id="UP000825935">
    <property type="component" value="Chromosome 19"/>
</dbReference>
<dbReference type="PROSITE" id="PS50137">
    <property type="entry name" value="DS_RBD"/>
    <property type="match status" value="2"/>
</dbReference>
<keyword evidence="2 3" id="KW-0694">RNA-binding</keyword>
<name>A0A8T2SLI3_CERRI</name>
<keyword evidence="1" id="KW-0677">Repeat</keyword>
<dbReference type="GO" id="GO:0003725">
    <property type="term" value="F:double-stranded RNA binding"/>
    <property type="evidence" value="ECO:0007669"/>
    <property type="project" value="InterPro"/>
</dbReference>
<dbReference type="OrthoDB" id="5988181at2759"/>
<evidence type="ECO:0000256" key="4">
    <source>
        <dbReference type="SAM" id="MobiDB-lite"/>
    </source>
</evidence>
<dbReference type="AlphaFoldDB" id="A0A8T2SLI3"/>
<feature type="compositionally biased region" description="Polar residues" evidence="4">
    <location>
        <begin position="161"/>
        <end position="181"/>
    </location>
</feature>
<dbReference type="CDD" id="cd19907">
    <property type="entry name" value="DSRM_AtDRB-like_rpt1"/>
    <property type="match status" value="1"/>
</dbReference>
<evidence type="ECO:0000313" key="6">
    <source>
        <dbReference type="EMBL" id="KAH7352341.1"/>
    </source>
</evidence>
<dbReference type="InterPro" id="IPR014720">
    <property type="entry name" value="dsRBD_dom"/>
</dbReference>
<evidence type="ECO:0000259" key="5">
    <source>
        <dbReference type="PROSITE" id="PS50137"/>
    </source>
</evidence>
<dbReference type="FunFam" id="3.30.160.20:FF:000036">
    <property type="entry name" value="Double-stranded RNA-binding protein 2"/>
    <property type="match status" value="2"/>
</dbReference>
<dbReference type="CDD" id="cd19908">
    <property type="entry name" value="DSRM_AtDRB-like_rpt2"/>
    <property type="match status" value="1"/>
</dbReference>
<sequence>MYKNQLQELAQRSCFNLPSYSCLREGPDHAPRFKATVSFNGEVFESPGYYTTLRQAEHAAAEVALNTLSRRGPTQFLAARILDETGVCKNLLQETAQRAGVSLPIYTTIRSGPKHQPVFTCMVEIGGKNFVGEPAKTKKQAEKNAAQAAWSALKHVSSTSQFPLLSESTDTDARSNTQTRTCARDEGAALVSSSSQGPLTHRSRGRSVIIRERKHTNREVHPSSIRQYYPAVHASTPVAGIDGLGYDGYQTVYNSNQPSLPSSREGWNTAIQQFSCPQSSYAGSAWFGQSTNNDKLESRQHGWSLHHSQFSSTGFGGVRDIGNHRHRRRHSVSGMESPTLAHEAMNASRASGGGSIIARVSPGPQQIRGLPYQSLSERFELNRPMLLEELQLKDDEDDWVQRGSVASSTHRNCPRRKGWQSQSERFEYRNHFLPQVEESLYGDEEDWQEYDSYINTGFMDRGKGPEKSNGHGEGWLRGEALLQNLEEQKNLGYQEGWLRETILKHNRSEKRPMFNDNWVDSGTLNACTDERSHLNHTNIGSQSHNKAQIRAVGVPVGSVLEKEKHASNNEVLKDVKIGSSKHASFSSQVGSIASASSSPFTSLWAKSTQWWGSNRSSSSSSAVTSAVASTFGLRPAASIAPAVRVRHAVPVCSAPPRCSEALSLNLSEDQSASLKDAEANVRQVFNSLRL</sequence>
<dbReference type="Gene3D" id="3.30.160.20">
    <property type="match status" value="2"/>
</dbReference>
<feature type="region of interest" description="Disordered" evidence="4">
    <location>
        <begin position="161"/>
        <end position="204"/>
    </location>
</feature>
<dbReference type="Pfam" id="PF00035">
    <property type="entry name" value="dsrm"/>
    <property type="match status" value="2"/>
</dbReference>